<dbReference type="AlphaFoldDB" id="A0A1I3KQ65"/>
<proteinExistence type="predicted"/>
<protein>
    <submittedName>
        <fullName evidence="2">Uncharacterized protein</fullName>
    </submittedName>
</protein>
<sequence>MTQFFAGMDWASPPLPQSHKNGSGYPLHLSPLQSKGEA</sequence>
<name>A0A1I3KQ65_9GAMM</name>
<gene>
    <name evidence="2" type="ORF">SAMN05216602_2640</name>
</gene>
<evidence type="ECO:0000256" key="1">
    <source>
        <dbReference type="SAM" id="MobiDB-lite"/>
    </source>
</evidence>
<reference evidence="3" key="1">
    <citation type="submission" date="2016-10" db="EMBL/GenBank/DDBJ databases">
        <authorList>
            <person name="Varghese N."/>
            <person name="Submissions S."/>
        </authorList>
    </citation>
    <scope>NUCLEOTIDE SEQUENCE [LARGE SCALE GENOMIC DNA]</scope>
    <source>
        <strain evidence="3">LMG 22563</strain>
    </source>
</reference>
<dbReference type="EMBL" id="FORC01000002">
    <property type="protein sequence ID" value="SFI74500.1"/>
    <property type="molecule type" value="Genomic_DNA"/>
</dbReference>
<evidence type="ECO:0000313" key="3">
    <source>
        <dbReference type="Proteomes" id="UP000183018"/>
    </source>
</evidence>
<evidence type="ECO:0000313" key="2">
    <source>
        <dbReference type="EMBL" id="SFI74500.1"/>
    </source>
</evidence>
<accession>A0A1I3KQ65</accession>
<feature type="region of interest" description="Disordered" evidence="1">
    <location>
        <begin position="1"/>
        <end position="38"/>
    </location>
</feature>
<keyword evidence="3" id="KW-1185">Reference proteome</keyword>
<dbReference type="Proteomes" id="UP000183018">
    <property type="component" value="Unassembled WGS sequence"/>
</dbReference>
<organism evidence="2 3">
    <name type="scientific">Phytopseudomonas argentinensis</name>
    <dbReference type="NCBI Taxonomy" id="289370"/>
    <lineage>
        <taxon>Bacteria</taxon>
        <taxon>Pseudomonadati</taxon>
        <taxon>Pseudomonadota</taxon>
        <taxon>Gammaproteobacteria</taxon>
        <taxon>Pseudomonadales</taxon>
        <taxon>Pseudomonadaceae</taxon>
        <taxon>Phytopseudomonas</taxon>
    </lineage>
</organism>